<accession>A0A5E8GSJ6</accession>
<evidence type="ECO:0000313" key="2">
    <source>
        <dbReference type="EMBL" id="EEE42854.1"/>
    </source>
</evidence>
<dbReference type="GO" id="GO:0004799">
    <property type="term" value="F:thymidylate synthase activity"/>
    <property type="evidence" value="ECO:0007669"/>
    <property type="project" value="TreeGrafter"/>
</dbReference>
<dbReference type="InterPro" id="IPR036098">
    <property type="entry name" value="Thymidylate_synthase_ThyX_sf"/>
</dbReference>
<evidence type="ECO:0000256" key="1">
    <source>
        <dbReference type="NCBIfam" id="TIGR02170"/>
    </source>
</evidence>
<dbReference type="EMBL" id="ACCU02000003">
    <property type="protein sequence ID" value="EEE42854.1"/>
    <property type="molecule type" value="Genomic_DNA"/>
</dbReference>
<dbReference type="InterPro" id="IPR003669">
    <property type="entry name" value="Thymidylate_synthase_ThyX"/>
</dbReference>
<keyword evidence="2" id="KW-0808">Transferase</keyword>
<dbReference type="PANTHER" id="PTHR34934">
    <property type="entry name" value="FLAVIN-DEPENDENT THYMIDYLATE SYNTHASE"/>
    <property type="match status" value="1"/>
</dbReference>
<dbReference type="AlphaFoldDB" id="A0A5E8GSJ6"/>
<dbReference type="PROSITE" id="PS51331">
    <property type="entry name" value="THYX"/>
    <property type="match status" value="1"/>
</dbReference>
<dbReference type="Proteomes" id="UP000004703">
    <property type="component" value="Chromosome"/>
</dbReference>
<dbReference type="RefSeq" id="WP_008197461.1">
    <property type="nucleotide sequence ID" value="NZ_CM011002.1"/>
</dbReference>
<dbReference type="GO" id="GO:0006231">
    <property type="term" value="P:dTMP biosynthetic process"/>
    <property type="evidence" value="ECO:0007669"/>
    <property type="project" value="UniProtKB-UniRule"/>
</dbReference>
<reference evidence="2 3" key="2">
    <citation type="submission" date="2013-04" db="EMBL/GenBank/DDBJ databases">
        <authorList>
            <person name="Fiebig A."/>
            <person name="Pradella S."/>
            <person name="Wagner-Doebler I."/>
        </authorList>
    </citation>
    <scope>NUCLEOTIDE SEQUENCE [LARGE SCALE GENOMIC DNA]</scope>
    <source>
        <strain evidence="3">DSM 17067 / NCIMB 14079 / DFL-11</strain>
    </source>
</reference>
<dbReference type="SUPFAM" id="SSF69796">
    <property type="entry name" value="Thymidylate synthase-complementing protein Thy1"/>
    <property type="match status" value="1"/>
</dbReference>
<dbReference type="GO" id="GO:0032259">
    <property type="term" value="P:methylation"/>
    <property type="evidence" value="ECO:0007669"/>
    <property type="project" value="UniProtKB-KW"/>
</dbReference>
<protein>
    <recommendedName>
        <fullName evidence="1">FAD-dependent thymidylate synthase</fullName>
        <ecNumber evidence="1">2.1.1.148</ecNumber>
    </recommendedName>
</protein>
<gene>
    <name evidence="2" type="ORF">SADFL11_PLAS26</name>
</gene>
<proteinExistence type="predicted"/>
<keyword evidence="2" id="KW-0489">Methyltransferase</keyword>
<dbReference type="EC" id="2.1.1.148" evidence="1"/>
<comment type="caution">
    <text evidence="2">The sequence shown here is derived from an EMBL/GenBank/DDBJ whole genome shotgun (WGS) entry which is preliminary data.</text>
</comment>
<dbReference type="GO" id="GO:0050797">
    <property type="term" value="F:thymidylate synthase (FAD) activity"/>
    <property type="evidence" value="ECO:0007669"/>
    <property type="project" value="UniProtKB-UniRule"/>
</dbReference>
<reference evidence="2 3" key="1">
    <citation type="submission" date="2008-01" db="EMBL/GenBank/DDBJ databases">
        <authorList>
            <person name="Wagner-Dobler I."/>
            <person name="Ferriera S."/>
            <person name="Johnson J."/>
            <person name="Kravitz S."/>
            <person name="Beeson K."/>
            <person name="Sutton G."/>
            <person name="Rogers Y.-H."/>
            <person name="Friedman R."/>
            <person name="Frazier M."/>
            <person name="Venter J.C."/>
        </authorList>
    </citation>
    <scope>NUCLEOTIDE SEQUENCE [LARGE SCALE GENOMIC DNA]</scope>
    <source>
        <strain evidence="3">DSM 17067 / NCIMB 14079 / DFL-11</strain>
    </source>
</reference>
<name>A0A5E8GSJ6_ROSAD</name>
<sequence>MKAEYVDHMGDDLSVVNAARVSFDKTSEWVYSGVDTNGPAEKALASRDQKLINYLATHNHWTPFAHTAITIRMSAPVPIRTQCFKHKAGFTENEESRRYISSTPEVYLPEKWRKKADNKKQGSGGTFYSKNQAIFKKLYSKTVEDAIDTYDHLISQGVCPEQARFVLPQGAEVQWIWTGNLASYARFYKQRMDPHSQEEIQELALMVGEIIEPLFPVSWKALIT</sequence>
<dbReference type="PANTHER" id="PTHR34934:SF1">
    <property type="entry name" value="FLAVIN-DEPENDENT THYMIDYLATE SYNTHASE"/>
    <property type="match status" value="1"/>
</dbReference>
<dbReference type="Gene3D" id="3.30.1360.170">
    <property type="match status" value="1"/>
</dbReference>
<dbReference type="GO" id="GO:0050660">
    <property type="term" value="F:flavin adenine dinucleotide binding"/>
    <property type="evidence" value="ECO:0007669"/>
    <property type="project" value="UniProtKB-UniRule"/>
</dbReference>
<evidence type="ECO:0000313" key="3">
    <source>
        <dbReference type="Proteomes" id="UP000004703"/>
    </source>
</evidence>
<organism evidence="2 3">
    <name type="scientific">Roseibium alexandrii (strain DSM 17067 / NCIMB 14079 / DFL-11)</name>
    <name type="common">Labrenzia alexandrii</name>
    <dbReference type="NCBI Taxonomy" id="244592"/>
    <lineage>
        <taxon>Bacteria</taxon>
        <taxon>Pseudomonadati</taxon>
        <taxon>Pseudomonadota</taxon>
        <taxon>Alphaproteobacteria</taxon>
        <taxon>Hyphomicrobiales</taxon>
        <taxon>Stappiaceae</taxon>
        <taxon>Roseibium</taxon>
    </lineage>
</organism>
<dbReference type="Pfam" id="PF02511">
    <property type="entry name" value="Thy1"/>
    <property type="match status" value="1"/>
</dbReference>
<dbReference type="GO" id="GO:0070402">
    <property type="term" value="F:NADPH binding"/>
    <property type="evidence" value="ECO:0007669"/>
    <property type="project" value="TreeGrafter"/>
</dbReference>
<dbReference type="CDD" id="cd20175">
    <property type="entry name" value="ThyX"/>
    <property type="match status" value="1"/>
</dbReference>
<dbReference type="NCBIfam" id="TIGR02170">
    <property type="entry name" value="thyX"/>
    <property type="match status" value="1"/>
</dbReference>